<reference evidence="2 3" key="1">
    <citation type="journal article" date="2020" name="BMC Genomics">
        <title>Intraspecific diversification of the crop wild relative Brassica cretica Lam. using demographic model selection.</title>
        <authorList>
            <person name="Kioukis A."/>
            <person name="Michalopoulou V.A."/>
            <person name="Briers L."/>
            <person name="Pirintsos S."/>
            <person name="Studholme D.J."/>
            <person name="Pavlidis P."/>
            <person name="Sarris P.F."/>
        </authorList>
    </citation>
    <scope>NUCLEOTIDE SEQUENCE [LARGE SCALE GENOMIC DNA]</scope>
    <source>
        <strain evidence="3">cv. PFS-1207/04</strain>
    </source>
</reference>
<feature type="compositionally biased region" description="Polar residues" evidence="1">
    <location>
        <begin position="130"/>
        <end position="150"/>
    </location>
</feature>
<accession>A0ABQ7EYU8</accession>
<keyword evidence="3" id="KW-1185">Reference proteome</keyword>
<proteinExistence type="predicted"/>
<protein>
    <submittedName>
        <fullName evidence="2">Uncharacterized protein</fullName>
    </submittedName>
</protein>
<dbReference type="Proteomes" id="UP000266723">
    <property type="component" value="Unassembled WGS sequence"/>
</dbReference>
<feature type="compositionally biased region" description="Polar residues" evidence="1">
    <location>
        <begin position="1"/>
        <end position="17"/>
    </location>
</feature>
<evidence type="ECO:0000256" key="1">
    <source>
        <dbReference type="SAM" id="MobiDB-lite"/>
    </source>
</evidence>
<evidence type="ECO:0000313" key="2">
    <source>
        <dbReference type="EMBL" id="KAF3608769.1"/>
    </source>
</evidence>
<dbReference type="EMBL" id="QGKV02000297">
    <property type="protein sequence ID" value="KAF3608769.1"/>
    <property type="molecule type" value="Genomic_DNA"/>
</dbReference>
<evidence type="ECO:0000313" key="3">
    <source>
        <dbReference type="Proteomes" id="UP000266723"/>
    </source>
</evidence>
<sequence>MAHSDSPSGDESPSTDAAPTAAGFEDIILEITAQQDAIQKATNEQLATIAAILAPLAGNSADTATTARNRRRVQVILARPSSLSDKEEDAKVCNSQEHPAGLQSQSSDPIGTCDLRSKLKRKSHAAESMHAQSSTCLGLNESRATASDPV</sequence>
<gene>
    <name evidence="2" type="ORF">DY000_02048700</name>
</gene>
<name>A0ABQ7EYU8_BRACR</name>
<organism evidence="2 3">
    <name type="scientific">Brassica cretica</name>
    <name type="common">Mustard</name>
    <dbReference type="NCBI Taxonomy" id="69181"/>
    <lineage>
        <taxon>Eukaryota</taxon>
        <taxon>Viridiplantae</taxon>
        <taxon>Streptophyta</taxon>
        <taxon>Embryophyta</taxon>
        <taxon>Tracheophyta</taxon>
        <taxon>Spermatophyta</taxon>
        <taxon>Magnoliopsida</taxon>
        <taxon>eudicotyledons</taxon>
        <taxon>Gunneridae</taxon>
        <taxon>Pentapetalae</taxon>
        <taxon>rosids</taxon>
        <taxon>malvids</taxon>
        <taxon>Brassicales</taxon>
        <taxon>Brassicaceae</taxon>
        <taxon>Brassiceae</taxon>
        <taxon>Brassica</taxon>
    </lineage>
</organism>
<feature type="compositionally biased region" description="Polar residues" evidence="1">
    <location>
        <begin position="93"/>
        <end position="109"/>
    </location>
</feature>
<feature type="region of interest" description="Disordered" evidence="1">
    <location>
        <begin position="1"/>
        <end position="22"/>
    </location>
</feature>
<comment type="caution">
    <text evidence="2">The sequence shown here is derived from an EMBL/GenBank/DDBJ whole genome shotgun (WGS) entry which is preliminary data.</text>
</comment>
<feature type="region of interest" description="Disordered" evidence="1">
    <location>
        <begin position="80"/>
        <end position="150"/>
    </location>
</feature>